<feature type="transmembrane region" description="Helical" evidence="6">
    <location>
        <begin position="12"/>
        <end position="30"/>
    </location>
</feature>
<protein>
    <recommendedName>
        <fullName evidence="6">SURF1-like protein</fullName>
    </recommendedName>
</protein>
<reference evidence="9" key="1">
    <citation type="journal article" date="2019" name="Int. J. Syst. Evol. Microbiol.">
        <title>The Global Catalogue of Microorganisms (GCM) 10K type strain sequencing project: providing services to taxonomists for standard genome sequencing and annotation.</title>
        <authorList>
            <consortium name="The Broad Institute Genomics Platform"/>
            <consortium name="The Broad Institute Genome Sequencing Center for Infectious Disease"/>
            <person name="Wu L."/>
            <person name="Ma J."/>
        </authorList>
    </citation>
    <scope>NUCLEOTIDE SEQUENCE [LARGE SCALE GENOMIC DNA]</scope>
    <source>
        <strain evidence="9">XZYJT-10</strain>
    </source>
</reference>
<feature type="compositionally biased region" description="Gly residues" evidence="7">
    <location>
        <begin position="253"/>
        <end position="265"/>
    </location>
</feature>
<evidence type="ECO:0000256" key="6">
    <source>
        <dbReference type="RuleBase" id="RU363076"/>
    </source>
</evidence>
<organism evidence="8 9">
    <name type="scientific">Paractinoplanes rhizophilus</name>
    <dbReference type="NCBI Taxonomy" id="1416877"/>
    <lineage>
        <taxon>Bacteria</taxon>
        <taxon>Bacillati</taxon>
        <taxon>Actinomycetota</taxon>
        <taxon>Actinomycetes</taxon>
        <taxon>Micromonosporales</taxon>
        <taxon>Micromonosporaceae</taxon>
        <taxon>Paractinoplanes</taxon>
    </lineage>
</organism>
<dbReference type="PROSITE" id="PS50895">
    <property type="entry name" value="SURF1"/>
    <property type="match status" value="1"/>
</dbReference>
<feature type="compositionally biased region" description="Basic and acidic residues" evidence="7">
    <location>
        <begin position="275"/>
        <end position="317"/>
    </location>
</feature>
<feature type="region of interest" description="Disordered" evidence="7">
    <location>
        <begin position="250"/>
        <end position="327"/>
    </location>
</feature>
<comment type="similarity">
    <text evidence="2 6">Belongs to the SURF1 family.</text>
</comment>
<keyword evidence="9" id="KW-1185">Reference proteome</keyword>
<keyword evidence="6" id="KW-1003">Cell membrane</keyword>
<evidence type="ECO:0000256" key="4">
    <source>
        <dbReference type="ARBA" id="ARBA00022989"/>
    </source>
</evidence>
<dbReference type="Proteomes" id="UP001596548">
    <property type="component" value="Unassembled WGS sequence"/>
</dbReference>
<dbReference type="InterPro" id="IPR045214">
    <property type="entry name" value="Surf1/Surf4"/>
</dbReference>
<evidence type="ECO:0000313" key="8">
    <source>
        <dbReference type="EMBL" id="MFC7276484.1"/>
    </source>
</evidence>
<dbReference type="Pfam" id="PF02104">
    <property type="entry name" value="SURF1"/>
    <property type="match status" value="1"/>
</dbReference>
<keyword evidence="4 6" id="KW-1133">Transmembrane helix</keyword>
<dbReference type="CDD" id="cd06662">
    <property type="entry name" value="SURF1"/>
    <property type="match status" value="1"/>
</dbReference>
<comment type="caution">
    <text evidence="6">Lacks conserved residue(s) required for the propagation of feature annotation.</text>
</comment>
<keyword evidence="5 6" id="KW-0472">Membrane</keyword>
<comment type="subcellular location">
    <subcellularLocation>
        <location evidence="6">Cell membrane</location>
        <topology evidence="6">Multi-pass membrane protein</topology>
    </subcellularLocation>
    <subcellularLocation>
        <location evidence="1">Membrane</location>
    </subcellularLocation>
</comment>
<keyword evidence="3 6" id="KW-0812">Transmembrane</keyword>
<dbReference type="EMBL" id="JBHTBJ010000015">
    <property type="protein sequence ID" value="MFC7276484.1"/>
    <property type="molecule type" value="Genomic_DNA"/>
</dbReference>
<evidence type="ECO:0000256" key="3">
    <source>
        <dbReference type="ARBA" id="ARBA00022692"/>
    </source>
</evidence>
<name>A0ABW2HUI5_9ACTN</name>
<gene>
    <name evidence="8" type="ORF">ACFQS1_21030</name>
</gene>
<sequence>MYRFLLTPRWLGAAALAVVAAVIMVMLGNWQLRRYEERSAINDRIDAADSVQAVPLTSVLTTPTAAGTAGASPGKGLAWTKVTVGGRYDVTHEIQARGRTVDGDVGFEIITPLVLPDGTAVLVDRGWVPAPPGGAGAAPAVPAAPSGDVTVVGQVHLSESRPTAIEHRNGRLDTRRVSVTRLAGEMRYPVYGAYVLLTEQTPANDPAFTRIPIDHEDAWQNGGYAVQWWLFAGMALIAFGWQARKEAQIRSGSGSGSRSGSGSGSAGAPAKPRVKLRDRVAEADRRREAARMESLRAPVDRVEEADRKREADRRQEAARQAAGGDPT</sequence>
<evidence type="ECO:0000256" key="7">
    <source>
        <dbReference type="SAM" id="MobiDB-lite"/>
    </source>
</evidence>
<evidence type="ECO:0000256" key="1">
    <source>
        <dbReference type="ARBA" id="ARBA00004370"/>
    </source>
</evidence>
<dbReference type="InterPro" id="IPR002994">
    <property type="entry name" value="Surf1/Shy1"/>
</dbReference>
<evidence type="ECO:0000313" key="9">
    <source>
        <dbReference type="Proteomes" id="UP001596548"/>
    </source>
</evidence>
<evidence type="ECO:0000256" key="2">
    <source>
        <dbReference type="ARBA" id="ARBA00007165"/>
    </source>
</evidence>
<comment type="caution">
    <text evidence="8">The sequence shown here is derived from an EMBL/GenBank/DDBJ whole genome shotgun (WGS) entry which is preliminary data.</text>
</comment>
<feature type="compositionally biased region" description="Low complexity" evidence="7">
    <location>
        <begin position="318"/>
        <end position="327"/>
    </location>
</feature>
<dbReference type="PANTHER" id="PTHR23427:SF2">
    <property type="entry name" value="SURFEIT LOCUS PROTEIN 1"/>
    <property type="match status" value="1"/>
</dbReference>
<proteinExistence type="inferred from homology"/>
<dbReference type="RefSeq" id="WP_378970883.1">
    <property type="nucleotide sequence ID" value="NZ_JBHTBJ010000015.1"/>
</dbReference>
<evidence type="ECO:0000256" key="5">
    <source>
        <dbReference type="ARBA" id="ARBA00023136"/>
    </source>
</evidence>
<accession>A0ABW2HUI5</accession>
<dbReference type="PANTHER" id="PTHR23427">
    <property type="entry name" value="SURFEIT LOCUS PROTEIN"/>
    <property type="match status" value="1"/>
</dbReference>